<keyword evidence="2" id="KW-0732">Signal</keyword>
<feature type="region of interest" description="Disordered" evidence="5">
    <location>
        <begin position="65"/>
        <end position="86"/>
    </location>
</feature>
<dbReference type="GO" id="GO:0030970">
    <property type="term" value="P:retrograde protein transport, ER to cytosol"/>
    <property type="evidence" value="ECO:0007669"/>
    <property type="project" value="TreeGrafter"/>
</dbReference>
<name>A0A830H7Y4_9CHLO</name>
<dbReference type="PANTHER" id="PTHR15414">
    <property type="entry name" value="OS-9-RELATED"/>
    <property type="match status" value="1"/>
</dbReference>
<comment type="caution">
    <text evidence="7">The sequence shown here is derived from an EMBL/GenBank/DDBJ whole genome shotgun (WGS) entry which is preliminary data.</text>
</comment>
<dbReference type="AlphaFoldDB" id="A0A830H7Y4"/>
<organism evidence="7 8">
    <name type="scientific">Pycnococcus provasolii</name>
    <dbReference type="NCBI Taxonomy" id="41880"/>
    <lineage>
        <taxon>Eukaryota</taxon>
        <taxon>Viridiplantae</taxon>
        <taxon>Chlorophyta</taxon>
        <taxon>Pseudoscourfieldiophyceae</taxon>
        <taxon>Pseudoscourfieldiales</taxon>
        <taxon>Pycnococcaceae</taxon>
        <taxon>Pycnococcus</taxon>
    </lineage>
</organism>
<dbReference type="GO" id="GO:0030968">
    <property type="term" value="P:endoplasmic reticulum unfolded protein response"/>
    <property type="evidence" value="ECO:0007669"/>
    <property type="project" value="InterPro"/>
</dbReference>
<reference evidence="7" key="1">
    <citation type="submission" date="2020-10" db="EMBL/GenBank/DDBJ databases">
        <title>Unveiling of a novel bifunctional photoreceptor, Dualchrome1, isolated from a cosmopolitan green alga.</title>
        <authorList>
            <person name="Suzuki S."/>
            <person name="Kawachi M."/>
        </authorList>
    </citation>
    <scope>NUCLEOTIDE SEQUENCE</scope>
    <source>
        <strain evidence="7">NIES 2893</strain>
    </source>
</reference>
<dbReference type="InterPro" id="IPR012913">
    <property type="entry name" value="OS9-like_dom"/>
</dbReference>
<gene>
    <name evidence="7" type="ORF">PPROV_000041600</name>
</gene>
<comment type="subcellular location">
    <subcellularLocation>
        <location evidence="1">Endoplasmic reticulum</location>
    </subcellularLocation>
</comment>
<dbReference type="PANTHER" id="PTHR15414:SF0">
    <property type="entry name" value="ENDOPLASMIC RETICULUM LECTIN 1"/>
    <property type="match status" value="1"/>
</dbReference>
<accession>A0A830H7Y4</accession>
<evidence type="ECO:0000256" key="5">
    <source>
        <dbReference type="SAM" id="MobiDB-lite"/>
    </source>
</evidence>
<dbReference type="Gene3D" id="2.70.130.10">
    <property type="entry name" value="Mannose-6-phosphate receptor binding domain"/>
    <property type="match status" value="1"/>
</dbReference>
<feature type="compositionally biased region" description="Acidic residues" evidence="5">
    <location>
        <begin position="473"/>
        <end position="486"/>
    </location>
</feature>
<keyword evidence="4" id="KW-1015">Disulfide bond</keyword>
<keyword evidence="3" id="KW-0256">Endoplasmic reticulum</keyword>
<dbReference type="InterPro" id="IPR009011">
    <property type="entry name" value="Man6P_isomerase_rcpt-bd_dom_sf"/>
</dbReference>
<sequence length="697" mass="75775">MPDGSGRESPTGAATGRLNAVHGVCTSLEGGAQGGQPSVVGRAWTCPHPRVELPTVHKVQVTKAPAGPGFKAQSPPPKKAPPSASAEARELACDVCQAAVEAGAAQLLPRLPKMREALERSKANIDESSQADMAVKRMERIAAHAAARSGFLQEIVRACTGMPPPVHSTHRVTQEPYPEGARAAAAAQTGSTDKVPSYRQRLRVRATTQTSDAQQDAQNQAAADGDPKALRVVTEACERLVAVLRGPSPESAKDTYDEGVVVRTHVSGGPGDSWHHSNFVNDGTRDRVQTILMDDDVDVMASALRTEEAQQAKKAQDGFPAYVDERPDLDHALSVLYAAVTKLQFTNQDEGANARMKRRQVLKISAIAACARTQACYAEENGMWNWFFSSSSAGTSSVSSGNDAIEELEAVSKDVETTLHNIMNKFRDKQHELFESIDEEDAKAAAMEVAAATRRAAERALNEANQAASTLEHDEEEEDEDDEEDGNRESVYTRADRILSKSLPNGCVTLMQGWWSYEFCHQKTVRQFHAEAMPVKEGAGPSNQRQSVQMVETASIRLGSYDGQVTASKRKSTTYFDSQMLSSTRREASRAMRLIVNAQTPLLQDEDFPKGSVASRGEVSHLKRRRYLLYSYTHGDPCTGTPEGDAVGNVARSTTVKLTCASDRKMSAFVREPATCEYVLVLAFPELCTLPELRMPI</sequence>
<dbReference type="PROSITE" id="PS51914">
    <property type="entry name" value="MRH"/>
    <property type="match status" value="1"/>
</dbReference>
<dbReference type="InterPro" id="IPR045149">
    <property type="entry name" value="OS-9-like"/>
</dbReference>
<evidence type="ECO:0000313" key="8">
    <source>
        <dbReference type="Proteomes" id="UP000660262"/>
    </source>
</evidence>
<dbReference type="GO" id="GO:0005788">
    <property type="term" value="C:endoplasmic reticulum lumen"/>
    <property type="evidence" value="ECO:0007669"/>
    <property type="project" value="TreeGrafter"/>
</dbReference>
<protein>
    <recommendedName>
        <fullName evidence="6">MRH domain-containing protein</fullName>
    </recommendedName>
</protein>
<dbReference type="Proteomes" id="UP000660262">
    <property type="component" value="Unassembled WGS sequence"/>
</dbReference>
<keyword evidence="8" id="KW-1185">Reference proteome</keyword>
<feature type="compositionally biased region" description="Low complexity" evidence="5">
    <location>
        <begin position="206"/>
        <end position="224"/>
    </location>
</feature>
<feature type="region of interest" description="Disordered" evidence="5">
    <location>
        <begin position="205"/>
        <end position="226"/>
    </location>
</feature>
<dbReference type="InterPro" id="IPR044865">
    <property type="entry name" value="MRH_dom"/>
</dbReference>
<dbReference type="EMBL" id="BNJQ01000001">
    <property type="protein sequence ID" value="GHP01659.1"/>
    <property type="molecule type" value="Genomic_DNA"/>
</dbReference>
<feature type="domain" description="MRH" evidence="6">
    <location>
        <begin position="505"/>
        <end position="690"/>
    </location>
</feature>
<evidence type="ECO:0000313" key="7">
    <source>
        <dbReference type="EMBL" id="GHP01659.1"/>
    </source>
</evidence>
<evidence type="ECO:0000256" key="3">
    <source>
        <dbReference type="ARBA" id="ARBA00022824"/>
    </source>
</evidence>
<evidence type="ECO:0000256" key="1">
    <source>
        <dbReference type="ARBA" id="ARBA00004240"/>
    </source>
</evidence>
<evidence type="ECO:0000259" key="6">
    <source>
        <dbReference type="PROSITE" id="PS51914"/>
    </source>
</evidence>
<evidence type="ECO:0000256" key="2">
    <source>
        <dbReference type="ARBA" id="ARBA00022729"/>
    </source>
</evidence>
<feature type="region of interest" description="Disordered" evidence="5">
    <location>
        <begin position="464"/>
        <end position="493"/>
    </location>
</feature>
<dbReference type="Pfam" id="PF07915">
    <property type="entry name" value="PRKCSH"/>
    <property type="match status" value="1"/>
</dbReference>
<evidence type="ECO:0000256" key="4">
    <source>
        <dbReference type="ARBA" id="ARBA00023157"/>
    </source>
</evidence>
<dbReference type="OrthoDB" id="448954at2759"/>
<proteinExistence type="predicted"/>